<feature type="transmembrane region" description="Helical" evidence="1">
    <location>
        <begin position="299"/>
        <end position="324"/>
    </location>
</feature>
<feature type="transmembrane region" description="Helical" evidence="1">
    <location>
        <begin position="55"/>
        <end position="78"/>
    </location>
</feature>
<keyword evidence="3" id="KW-0808">Transferase</keyword>
<accession>A0ABW2X1C6</accession>
<feature type="transmembrane region" description="Helical" evidence="1">
    <location>
        <begin position="400"/>
        <end position="416"/>
    </location>
</feature>
<feature type="domain" description="Acyltransferase 3" evidence="2">
    <location>
        <begin position="15"/>
        <end position="339"/>
    </location>
</feature>
<dbReference type="Proteomes" id="UP001596915">
    <property type="component" value="Unassembled WGS sequence"/>
</dbReference>
<evidence type="ECO:0000313" key="3">
    <source>
        <dbReference type="EMBL" id="MFD0625658.1"/>
    </source>
</evidence>
<feature type="transmembrane region" description="Helical" evidence="1">
    <location>
        <begin position="374"/>
        <end position="394"/>
    </location>
</feature>
<keyword evidence="4" id="KW-1185">Reference proteome</keyword>
<dbReference type="Pfam" id="PF01757">
    <property type="entry name" value="Acyl_transf_3"/>
    <property type="match status" value="1"/>
</dbReference>
<feature type="transmembrane region" description="Helical" evidence="1">
    <location>
        <begin position="186"/>
        <end position="203"/>
    </location>
</feature>
<keyword evidence="1" id="KW-1133">Transmembrane helix</keyword>
<reference evidence="4" key="1">
    <citation type="journal article" date="2019" name="Int. J. Syst. Evol. Microbiol.">
        <title>The Global Catalogue of Microorganisms (GCM) 10K type strain sequencing project: providing services to taxonomists for standard genome sequencing and annotation.</title>
        <authorList>
            <consortium name="The Broad Institute Genomics Platform"/>
            <consortium name="The Broad Institute Genome Sequencing Center for Infectious Disease"/>
            <person name="Wu L."/>
            <person name="Ma J."/>
        </authorList>
    </citation>
    <scope>NUCLEOTIDE SEQUENCE [LARGE SCALE GENOMIC DNA]</scope>
    <source>
        <strain evidence="4">JCM 12607</strain>
    </source>
</reference>
<proteinExistence type="predicted"/>
<evidence type="ECO:0000256" key="1">
    <source>
        <dbReference type="SAM" id="Phobius"/>
    </source>
</evidence>
<protein>
    <submittedName>
        <fullName evidence="3">Acyltransferase</fullName>
        <ecNumber evidence="3">2.3.1.-</ecNumber>
    </submittedName>
</protein>
<feature type="transmembrane region" description="Helical" evidence="1">
    <location>
        <begin position="215"/>
        <end position="238"/>
    </location>
</feature>
<evidence type="ECO:0000259" key="2">
    <source>
        <dbReference type="Pfam" id="PF01757"/>
    </source>
</evidence>
<organism evidence="3 4">
    <name type="scientific">Streptomyces sanglieri</name>
    <dbReference type="NCBI Taxonomy" id="193460"/>
    <lineage>
        <taxon>Bacteria</taxon>
        <taxon>Bacillati</taxon>
        <taxon>Actinomycetota</taxon>
        <taxon>Actinomycetes</taxon>
        <taxon>Kitasatosporales</taxon>
        <taxon>Streptomycetaceae</taxon>
        <taxon>Streptomyces</taxon>
    </lineage>
</organism>
<comment type="caution">
    <text evidence="3">The sequence shown here is derived from an EMBL/GenBank/DDBJ whole genome shotgun (WGS) entry which is preliminary data.</text>
</comment>
<dbReference type="InterPro" id="IPR002656">
    <property type="entry name" value="Acyl_transf_3_dom"/>
</dbReference>
<feature type="transmembrane region" description="Helical" evidence="1">
    <location>
        <begin position="16"/>
        <end position="35"/>
    </location>
</feature>
<keyword evidence="1" id="KW-0472">Membrane</keyword>
<dbReference type="EC" id="2.3.1.-" evidence="3"/>
<feature type="transmembrane region" description="Helical" evidence="1">
    <location>
        <begin position="161"/>
        <end position="180"/>
    </location>
</feature>
<keyword evidence="1" id="KW-0812">Transmembrane</keyword>
<feature type="transmembrane region" description="Helical" evidence="1">
    <location>
        <begin position="258"/>
        <end position="278"/>
    </location>
</feature>
<feature type="transmembrane region" description="Helical" evidence="1">
    <location>
        <begin position="136"/>
        <end position="154"/>
    </location>
</feature>
<gene>
    <name evidence="3" type="ORF">ACFQ2K_25880</name>
</gene>
<keyword evidence="3" id="KW-0012">Acyltransferase</keyword>
<dbReference type="EMBL" id="JBHTGL010000008">
    <property type="protein sequence ID" value="MFD0625658.1"/>
    <property type="molecule type" value="Genomic_DNA"/>
</dbReference>
<sequence>MQQTPAHSPGRGRDSFIDVIRALCVLAVISQHWLMPVLAYDNGHLSTGNALASPGWWIVTWLTQVMPMVFFAGGAANFFSFRSVKSVNTWLRSRIARLLVPVVPLAAVWLLLPHVLIGAGLPEQPVLMAGKIAGQLLWFLAVYVLVVALTPVMFKLYGRYGWRVIGALGACALVVDVLRFEFSPAIGFLNALFVWLAAHQFGFHYADGGLRMRNAWVSSGLAAVGFGLTAAAVFFGPYPASMIGMPGAPVSNMSPPTALMMSLTIGQLGLWLTLKPVITRFAERPMATAVLQWCGARFMTLYLWHMPALVMTAGIAIVGLGFATPTPGSPMWFAVAPLWVGVSGFFLVSFTRIFGRFEFRRRSGAASEMSLGKVVLAAVLSAGGLLGLAAQGFISPGNPLGPVLCVALVLTGLLVVREKSAPKADAAQGIRTVPVQPVVRHEGARVLSRQGS</sequence>
<evidence type="ECO:0000313" key="4">
    <source>
        <dbReference type="Proteomes" id="UP001596915"/>
    </source>
</evidence>
<feature type="transmembrane region" description="Helical" evidence="1">
    <location>
        <begin position="330"/>
        <end position="354"/>
    </location>
</feature>
<dbReference type="GO" id="GO:0016746">
    <property type="term" value="F:acyltransferase activity"/>
    <property type="evidence" value="ECO:0007669"/>
    <property type="project" value="UniProtKB-KW"/>
</dbReference>
<feature type="transmembrane region" description="Helical" evidence="1">
    <location>
        <begin position="98"/>
        <end position="116"/>
    </location>
</feature>
<name>A0ABW2X1C6_9ACTN</name>